<reference evidence="1" key="1">
    <citation type="journal article" date="2012" name="Mol. Plant Microbe Interact.">
        <title>A highly conserved effector in Fusarium oxysporum is required for full virulence on Arabidopsis.</title>
        <authorList>
            <person name="Thatcher L.F."/>
            <person name="Gardiner D.M."/>
            <person name="Kazan K."/>
            <person name="Manners J."/>
        </authorList>
    </citation>
    <scope>NUCLEOTIDE SEQUENCE [LARGE SCALE GENOMIC DNA]</scope>
    <source>
        <strain evidence="1">Fo5176</strain>
    </source>
</reference>
<dbReference type="EMBL" id="AFQF01003657">
    <property type="protein sequence ID" value="EGU74606.1"/>
    <property type="molecule type" value="Genomic_DNA"/>
</dbReference>
<gene>
    <name evidence="1" type="ORF">FOXB_14881</name>
</gene>
<organism evidence="1">
    <name type="scientific">Fusarium oxysporum (strain Fo5176)</name>
    <name type="common">Fusarium vascular wilt</name>
    <dbReference type="NCBI Taxonomy" id="660025"/>
    <lineage>
        <taxon>Eukaryota</taxon>
        <taxon>Fungi</taxon>
        <taxon>Dikarya</taxon>
        <taxon>Ascomycota</taxon>
        <taxon>Pezizomycotina</taxon>
        <taxon>Sordariomycetes</taxon>
        <taxon>Hypocreomycetidae</taxon>
        <taxon>Hypocreales</taxon>
        <taxon>Nectriaceae</taxon>
        <taxon>Fusarium</taxon>
        <taxon>Fusarium oxysporum species complex</taxon>
    </lineage>
</organism>
<comment type="caution">
    <text evidence="1">The sequence shown here is derived from an EMBL/GenBank/DDBJ whole genome shotgun (WGS) entry which is preliminary data.</text>
</comment>
<name>F9G899_FUSOF</name>
<evidence type="ECO:0000313" key="1">
    <source>
        <dbReference type="EMBL" id="EGU74606.1"/>
    </source>
</evidence>
<proteinExistence type="predicted"/>
<sequence>MDALRDPLDCWGVSSSTWIAQLGFEMTAQPLVTVCQDASNTSS</sequence>
<dbReference type="AlphaFoldDB" id="F9G899"/>
<protein>
    <submittedName>
        <fullName evidence="1">Uncharacterized protein</fullName>
    </submittedName>
</protein>
<accession>F9G899</accession>